<feature type="transmembrane region" description="Helical" evidence="2">
    <location>
        <begin position="20"/>
        <end position="44"/>
    </location>
</feature>
<keyword evidence="2" id="KW-1133">Transmembrane helix</keyword>
<keyword evidence="4" id="KW-1185">Reference proteome</keyword>
<organism evidence="3 4">
    <name type="scientific">Roseovarius nubinhibens (strain ATCC BAA-591 / DSM 15170 / ISM)</name>
    <dbReference type="NCBI Taxonomy" id="89187"/>
    <lineage>
        <taxon>Bacteria</taxon>
        <taxon>Pseudomonadati</taxon>
        <taxon>Pseudomonadota</taxon>
        <taxon>Alphaproteobacteria</taxon>
        <taxon>Rhodobacterales</taxon>
        <taxon>Roseobacteraceae</taxon>
        <taxon>Roseovarius</taxon>
    </lineage>
</organism>
<evidence type="ECO:0000313" key="3">
    <source>
        <dbReference type="EMBL" id="EAP76644.1"/>
    </source>
</evidence>
<evidence type="ECO:0000256" key="1">
    <source>
        <dbReference type="SAM" id="MobiDB-lite"/>
    </source>
</evidence>
<dbReference type="Proteomes" id="UP000005954">
    <property type="component" value="Unassembled WGS sequence"/>
</dbReference>
<dbReference type="HOGENOM" id="CLU_155158_0_0_5"/>
<gene>
    <name evidence="3" type="ORF">ISM_00105</name>
</gene>
<dbReference type="EMBL" id="AALY01000001">
    <property type="protein sequence ID" value="EAP76644.1"/>
    <property type="molecule type" value="Genomic_DNA"/>
</dbReference>
<accession>A3SH13</accession>
<name>A3SH13_ROSNI</name>
<evidence type="ECO:0000313" key="4">
    <source>
        <dbReference type="Proteomes" id="UP000005954"/>
    </source>
</evidence>
<keyword evidence="2" id="KW-0472">Membrane</keyword>
<feature type="region of interest" description="Disordered" evidence="1">
    <location>
        <begin position="81"/>
        <end position="102"/>
    </location>
</feature>
<sequence length="121" mass="13394">MRYSFYLKWGESFMPEPLRAYKTTILIGFAAAGVFLAMALWFDVAGLRGAIQQSDIGWLALVPLWLGNGAVFSGLQAAISAGGTDDDDDEPRGGHRHPRMDQEMIAIRVRADQSRKPGLRR</sequence>
<keyword evidence="2" id="KW-0812">Transmembrane</keyword>
<dbReference type="STRING" id="89187.ISM_00105"/>
<feature type="transmembrane region" description="Helical" evidence="2">
    <location>
        <begin position="56"/>
        <end position="79"/>
    </location>
</feature>
<evidence type="ECO:0000256" key="2">
    <source>
        <dbReference type="SAM" id="Phobius"/>
    </source>
</evidence>
<dbReference type="eggNOG" id="ENOG5032YDV">
    <property type="taxonomic scope" value="Bacteria"/>
</dbReference>
<reference evidence="3 4" key="1">
    <citation type="submission" date="2005-12" db="EMBL/GenBank/DDBJ databases">
        <authorList>
            <person name="Moran M.A."/>
            <person name="Ferriera S."/>
            <person name="Johnson J."/>
            <person name="Kravitz S."/>
            <person name="Halpern A."/>
            <person name="Remington K."/>
            <person name="Beeson K."/>
            <person name="Tran B."/>
            <person name="Rogers Y.-H."/>
            <person name="Friedman R."/>
            <person name="Venter J.C."/>
        </authorList>
    </citation>
    <scope>NUCLEOTIDE SEQUENCE [LARGE SCALE GENOMIC DNA]</scope>
    <source>
        <strain evidence="4">ATCC BAA-591 / DSM 15170 / ISM</strain>
    </source>
</reference>
<dbReference type="AlphaFoldDB" id="A3SH13"/>
<comment type="caution">
    <text evidence="3">The sequence shown here is derived from an EMBL/GenBank/DDBJ whole genome shotgun (WGS) entry which is preliminary data.</text>
</comment>
<proteinExistence type="predicted"/>
<protein>
    <submittedName>
        <fullName evidence="3">Uncharacterized protein</fullName>
    </submittedName>
</protein>